<name>A0A8C0WC20_CASCN</name>
<accession>A0A8C0WC20</accession>
<organism evidence="2">
    <name type="scientific">Castor canadensis</name>
    <name type="common">American beaver</name>
    <dbReference type="NCBI Taxonomy" id="51338"/>
    <lineage>
        <taxon>Eukaryota</taxon>
        <taxon>Metazoa</taxon>
        <taxon>Chordata</taxon>
        <taxon>Craniata</taxon>
        <taxon>Vertebrata</taxon>
        <taxon>Euteleostomi</taxon>
        <taxon>Mammalia</taxon>
        <taxon>Eutheria</taxon>
        <taxon>Euarchontoglires</taxon>
        <taxon>Glires</taxon>
        <taxon>Rodentia</taxon>
        <taxon>Castorimorpha</taxon>
        <taxon>Castoridae</taxon>
        <taxon>Castor</taxon>
    </lineage>
</organism>
<dbReference type="InterPro" id="IPR011015">
    <property type="entry name" value="LEM/LEM-like_dom_sf"/>
</dbReference>
<reference evidence="2" key="1">
    <citation type="submission" date="2023-09" db="UniProtKB">
        <authorList>
            <consortium name="Ensembl"/>
        </authorList>
    </citation>
    <scope>IDENTIFICATION</scope>
</reference>
<dbReference type="PANTHER" id="PTHR12019">
    <property type="entry name" value="LAMINA-ASSOCIATED POLYPEPTIDE THYMOPOIETIN"/>
    <property type="match status" value="1"/>
</dbReference>
<proteinExistence type="predicted"/>
<dbReference type="Ensembl" id="ENSCCNT00000010833.1">
    <property type="protein sequence ID" value="ENSCCNP00000008194.1"/>
    <property type="gene ID" value="ENSCCNG00000008720.1"/>
</dbReference>
<dbReference type="InterPro" id="IPR003887">
    <property type="entry name" value="LEM_dom"/>
</dbReference>
<feature type="domain" description="LEM" evidence="1">
    <location>
        <begin position="1"/>
        <end position="45"/>
    </location>
</feature>
<evidence type="ECO:0000313" key="2">
    <source>
        <dbReference type="Ensembl" id="ENSCCNP00000008194.1"/>
    </source>
</evidence>
<dbReference type="FunFam" id="1.10.720.40:FF:000001">
    <property type="entry name" value="LEM domain containing 2, isoform CRA_a"/>
    <property type="match status" value="1"/>
</dbReference>
<dbReference type="AlphaFoldDB" id="A0A8C0WC20"/>
<dbReference type="Gene3D" id="1.10.720.40">
    <property type="match status" value="1"/>
</dbReference>
<sequence>MVDLQCLTNCELQNRLEKLGFSPGPILASTRDVYEKKLLQLLVSLPCEPSKDEPASCSLTHFYANCPPDFHGSQEQLVPFRVSKWVCESRVLGIPRLCF</sequence>
<dbReference type="PANTHER" id="PTHR12019:SF12">
    <property type="entry name" value="LEM DOMAIN-CONTAINING PROTEIN 1"/>
    <property type="match status" value="1"/>
</dbReference>
<dbReference type="SMART" id="SM00540">
    <property type="entry name" value="LEM"/>
    <property type="match status" value="1"/>
</dbReference>
<dbReference type="InterPro" id="IPR051656">
    <property type="entry name" value="LEM_domain"/>
</dbReference>
<dbReference type="CDD" id="cd12940">
    <property type="entry name" value="LEM_LAP2_LEMD1"/>
    <property type="match status" value="1"/>
</dbReference>
<protein>
    <recommendedName>
        <fullName evidence="1">LEM domain-containing protein</fullName>
    </recommendedName>
</protein>
<dbReference type="PROSITE" id="PS50954">
    <property type="entry name" value="LEM"/>
    <property type="match status" value="1"/>
</dbReference>
<evidence type="ECO:0000259" key="1">
    <source>
        <dbReference type="PROSITE" id="PS50954"/>
    </source>
</evidence>
<dbReference type="SUPFAM" id="SSF63451">
    <property type="entry name" value="LEM domain"/>
    <property type="match status" value="1"/>
</dbReference>
<dbReference type="Pfam" id="PF03020">
    <property type="entry name" value="LEM"/>
    <property type="match status" value="1"/>
</dbReference>